<dbReference type="SUPFAM" id="SSF75138">
    <property type="entry name" value="HprK N-terminal domain-like"/>
    <property type="match status" value="1"/>
</dbReference>
<keyword evidence="3" id="KW-1185">Reference proteome</keyword>
<sequence length="130" mass="14490">MRTTCISEWPARRADRLIGVVINERTEYQGTAVETEFIPALEALGIRALGVVPEDRKLVSSTIDQIVEHLDGRYLEGSEYGDRIIEHFLVGGMGLDSGTLYFGIREDKAVIVRGDRPDIQMAALHTRHPA</sequence>
<evidence type="ECO:0000313" key="2">
    <source>
        <dbReference type="EMBL" id="CAI8038499.1"/>
    </source>
</evidence>
<gene>
    <name evidence="2" type="ORF">GBAR_LOCUS21460</name>
</gene>
<dbReference type="EMBL" id="CASHTH010002995">
    <property type="protein sequence ID" value="CAI8038499.1"/>
    <property type="molecule type" value="Genomic_DNA"/>
</dbReference>
<dbReference type="Gene3D" id="3.40.1390.20">
    <property type="entry name" value="HprK N-terminal domain-like"/>
    <property type="match status" value="1"/>
</dbReference>
<evidence type="ECO:0000313" key="3">
    <source>
        <dbReference type="Proteomes" id="UP001174909"/>
    </source>
</evidence>
<reference evidence="2" key="1">
    <citation type="submission" date="2023-03" db="EMBL/GenBank/DDBJ databases">
        <authorList>
            <person name="Steffen K."/>
            <person name="Cardenas P."/>
        </authorList>
    </citation>
    <scope>NUCLEOTIDE SEQUENCE</scope>
</reference>
<evidence type="ECO:0000259" key="1">
    <source>
        <dbReference type="Pfam" id="PF07085"/>
    </source>
</evidence>
<accession>A0AA35WZE4</accession>
<dbReference type="Proteomes" id="UP001174909">
    <property type="component" value="Unassembled WGS sequence"/>
</dbReference>
<comment type="caution">
    <text evidence="2">The sequence shown here is derived from an EMBL/GenBank/DDBJ whole genome shotgun (WGS) entry which is preliminary data.</text>
</comment>
<protein>
    <submittedName>
        <fullName evidence="2">Uncharacterized protein slr0039</fullName>
    </submittedName>
</protein>
<proteinExistence type="predicted"/>
<name>A0AA35WZE4_GEOBA</name>
<dbReference type="AlphaFoldDB" id="A0AA35WZE4"/>
<dbReference type="InterPro" id="IPR028979">
    <property type="entry name" value="Ser_kin/Pase_Hpr-like_N_sf"/>
</dbReference>
<dbReference type="InterPro" id="IPR010766">
    <property type="entry name" value="DRTGG"/>
</dbReference>
<feature type="domain" description="DRTGG" evidence="1">
    <location>
        <begin position="65"/>
        <end position="126"/>
    </location>
</feature>
<organism evidence="2 3">
    <name type="scientific">Geodia barretti</name>
    <name type="common">Barrett's horny sponge</name>
    <dbReference type="NCBI Taxonomy" id="519541"/>
    <lineage>
        <taxon>Eukaryota</taxon>
        <taxon>Metazoa</taxon>
        <taxon>Porifera</taxon>
        <taxon>Demospongiae</taxon>
        <taxon>Heteroscleromorpha</taxon>
        <taxon>Tetractinellida</taxon>
        <taxon>Astrophorina</taxon>
        <taxon>Geodiidae</taxon>
        <taxon>Geodia</taxon>
    </lineage>
</organism>
<dbReference type="Pfam" id="PF07085">
    <property type="entry name" value="DRTGG"/>
    <property type="match status" value="1"/>
</dbReference>